<keyword evidence="5 6" id="KW-0472">Membrane</keyword>
<dbReference type="Pfam" id="PF04756">
    <property type="entry name" value="OST3_OST6"/>
    <property type="match status" value="1"/>
</dbReference>
<evidence type="ECO:0000256" key="3">
    <source>
        <dbReference type="ARBA" id="ARBA00022692"/>
    </source>
</evidence>
<name>A0A1J4JBV6_9EUKA</name>
<dbReference type="RefSeq" id="XP_068349807.1">
    <property type="nucleotide sequence ID" value="XM_068495082.1"/>
</dbReference>
<comment type="subcellular location">
    <subcellularLocation>
        <location evidence="1">Membrane</location>
        <topology evidence="1">Multi-pass membrane protein</topology>
    </subcellularLocation>
</comment>
<feature type="transmembrane region" description="Helical" evidence="6">
    <location>
        <begin position="96"/>
        <end position="116"/>
    </location>
</feature>
<dbReference type="PANTHER" id="PTHR13160">
    <property type="entry name" value="OLIGOSACCHARYLTRANSFERASE COMPLEX SUBUNIT OSTC"/>
    <property type="match status" value="1"/>
</dbReference>
<comment type="caution">
    <text evidence="7">The sequence shown here is derived from an EMBL/GenBank/DDBJ whole genome shotgun (WGS) entry which is preliminary data.</text>
</comment>
<dbReference type="GeneID" id="94829786"/>
<evidence type="ECO:0000313" key="7">
    <source>
        <dbReference type="EMBL" id="OHS96670.1"/>
    </source>
</evidence>
<dbReference type="GO" id="GO:0008250">
    <property type="term" value="C:oligosaccharyltransferase complex"/>
    <property type="evidence" value="ECO:0007669"/>
    <property type="project" value="InterPro"/>
</dbReference>
<accession>A0A1J4JBV6</accession>
<dbReference type="VEuPathDB" id="TrichDB:TRFO_09826"/>
<keyword evidence="3 6" id="KW-0812">Transmembrane</keyword>
<keyword evidence="4 6" id="KW-1133">Transmembrane helix</keyword>
<evidence type="ECO:0000313" key="8">
    <source>
        <dbReference type="Proteomes" id="UP000179807"/>
    </source>
</evidence>
<evidence type="ECO:0000256" key="6">
    <source>
        <dbReference type="SAM" id="Phobius"/>
    </source>
</evidence>
<dbReference type="InterPro" id="IPR042416">
    <property type="entry name" value="OSTC"/>
</dbReference>
<dbReference type="AlphaFoldDB" id="A0A1J4JBV6"/>
<dbReference type="EMBL" id="MLAK01001160">
    <property type="protein sequence ID" value="OHS96670.1"/>
    <property type="molecule type" value="Genomic_DNA"/>
</dbReference>
<dbReference type="PANTHER" id="PTHR13160:SF4">
    <property type="entry name" value="OLIGOSACCHARYLTRANSFERASE COMPLEX SUBUNIT OSTC"/>
    <property type="match status" value="1"/>
</dbReference>
<evidence type="ECO:0000256" key="4">
    <source>
        <dbReference type="ARBA" id="ARBA00022989"/>
    </source>
</evidence>
<protein>
    <submittedName>
        <fullName evidence="7">Uncharacterized protein</fullName>
    </submittedName>
</protein>
<evidence type="ECO:0000256" key="2">
    <source>
        <dbReference type="ARBA" id="ARBA00009376"/>
    </source>
</evidence>
<keyword evidence="8" id="KW-1185">Reference proteome</keyword>
<dbReference type="InterPro" id="IPR021149">
    <property type="entry name" value="OligosaccharylTrfase_OST3/OST6"/>
</dbReference>
<comment type="similarity">
    <text evidence="2">Belongs to the OSTC family.</text>
</comment>
<feature type="transmembrane region" description="Helical" evidence="6">
    <location>
        <begin position="40"/>
        <end position="64"/>
    </location>
</feature>
<gene>
    <name evidence="7" type="ORF">TRFO_09826</name>
</gene>
<organism evidence="7 8">
    <name type="scientific">Tritrichomonas foetus</name>
    <dbReference type="NCBI Taxonomy" id="1144522"/>
    <lineage>
        <taxon>Eukaryota</taxon>
        <taxon>Metamonada</taxon>
        <taxon>Parabasalia</taxon>
        <taxon>Tritrichomonadida</taxon>
        <taxon>Tritrichomonadidae</taxon>
        <taxon>Tritrichomonas</taxon>
    </lineage>
</organism>
<evidence type="ECO:0000256" key="5">
    <source>
        <dbReference type="ARBA" id="ARBA00023136"/>
    </source>
</evidence>
<dbReference type="Proteomes" id="UP000179807">
    <property type="component" value="Unassembled WGS sequence"/>
</dbReference>
<sequence>MSEKVPKDSLFSRILMLPFKILYPPVLETPISTLKLPKPIFTMTLVFISFFVVIGGFVFCYIHNSSFMATSYDENGKAEVKWYHDDLDNQSITEGIIVSFIYCFSGFSAICAFLALTHENKKSLSYKMLYRIGCTLPIWMIAAFEMFHVKASYYFPFYDIHSLIEIFHGFASLFK</sequence>
<reference evidence="7" key="1">
    <citation type="submission" date="2016-10" db="EMBL/GenBank/DDBJ databases">
        <authorList>
            <person name="Benchimol M."/>
            <person name="Almeida L.G."/>
            <person name="Vasconcelos A.T."/>
            <person name="Perreira-Neves A."/>
            <person name="Rosa I.A."/>
            <person name="Tasca T."/>
            <person name="Bogo M.R."/>
            <person name="de Souza W."/>
        </authorList>
    </citation>
    <scope>NUCLEOTIDE SEQUENCE [LARGE SCALE GENOMIC DNA]</scope>
    <source>
        <strain evidence="7">K</strain>
    </source>
</reference>
<proteinExistence type="inferred from homology"/>
<feature type="transmembrane region" description="Helical" evidence="6">
    <location>
        <begin position="128"/>
        <end position="147"/>
    </location>
</feature>
<dbReference type="OrthoDB" id="10256333at2759"/>
<evidence type="ECO:0000256" key="1">
    <source>
        <dbReference type="ARBA" id="ARBA00004141"/>
    </source>
</evidence>